<name>A0ABX0R8F3_9GAMM</name>
<organism evidence="3 4">
    <name type="scientific">Candidatus Pantoea multigeneris</name>
    <dbReference type="NCBI Taxonomy" id="2608357"/>
    <lineage>
        <taxon>Bacteria</taxon>
        <taxon>Pseudomonadati</taxon>
        <taxon>Pseudomonadota</taxon>
        <taxon>Gammaproteobacteria</taxon>
        <taxon>Enterobacterales</taxon>
        <taxon>Erwiniaceae</taxon>
        <taxon>Pantoea</taxon>
    </lineage>
</organism>
<dbReference type="InterPro" id="IPR003495">
    <property type="entry name" value="CobW/HypB/UreG_nucleotide-bd"/>
</dbReference>
<evidence type="ECO:0000313" key="3">
    <source>
        <dbReference type="EMBL" id="NIF21646.1"/>
    </source>
</evidence>
<dbReference type="Pfam" id="PF07683">
    <property type="entry name" value="CobW_C"/>
    <property type="match status" value="1"/>
</dbReference>
<dbReference type="InterPro" id="IPR051927">
    <property type="entry name" value="Zn_Chap_cDPG_Synth"/>
</dbReference>
<comment type="function">
    <text evidence="1">Zinc chaperone that directly transfers zinc cofactor to target proteins, thereby activating them. Zinc is transferred from the CXCC motif in the GTPase domain to the zinc binding site in target proteins in a process requiring GTP hydrolysis.</text>
</comment>
<proteinExistence type="predicted"/>
<dbReference type="Gene3D" id="3.40.50.300">
    <property type="entry name" value="P-loop containing nucleotide triphosphate hydrolases"/>
    <property type="match status" value="1"/>
</dbReference>
<evidence type="ECO:0000313" key="4">
    <source>
        <dbReference type="Proteomes" id="UP001515683"/>
    </source>
</evidence>
<dbReference type="InterPro" id="IPR027417">
    <property type="entry name" value="P-loop_NTPase"/>
</dbReference>
<keyword evidence="4" id="KW-1185">Reference proteome</keyword>
<dbReference type="SMART" id="SM00833">
    <property type="entry name" value="CobW_C"/>
    <property type="match status" value="1"/>
</dbReference>
<protein>
    <submittedName>
        <fullName evidence="3">Cobalamin biosynthesis protein CobW</fullName>
    </submittedName>
</protein>
<gene>
    <name evidence="3" type="ORF">F3J40_08565</name>
</gene>
<dbReference type="PANTHER" id="PTHR43603">
    <property type="entry name" value="COBW DOMAIN-CONTAINING PROTEIN DDB_G0274527"/>
    <property type="match status" value="1"/>
</dbReference>
<dbReference type="Pfam" id="PF02492">
    <property type="entry name" value="cobW"/>
    <property type="match status" value="1"/>
</dbReference>
<evidence type="ECO:0000259" key="2">
    <source>
        <dbReference type="SMART" id="SM00833"/>
    </source>
</evidence>
<dbReference type="RefSeq" id="WP_167013854.1">
    <property type="nucleotide sequence ID" value="NZ_VWXF01000002.1"/>
</dbReference>
<evidence type="ECO:0000256" key="1">
    <source>
        <dbReference type="ARBA" id="ARBA00045658"/>
    </source>
</evidence>
<feature type="domain" description="CobW C-terminal" evidence="2">
    <location>
        <begin position="251"/>
        <end position="371"/>
    </location>
</feature>
<sequence>MTNTPLTILNGFLGAGKTTLLRNLLVQAHKQQLTVCVVVNDMSELDVDGVLISNTEIVNESKNNFVTISADSISSSSGIEKLDAALKKMLAQHHPDLILLETSGSSHPLPLVRYLRDHAQVQLKGFLSLVDSVMLNDDFDVGQMLIPRLQANLEKGERRIENLLAEQIMFCSQLLLTRADRLPTENVVGIAQAIHPLNPYVAVSALSWGNLRLNDIMTMPDYDFHRVAALIEELAPEVDAPKTQEAGAWTMVSEVICDDRPFHPQRLWDACHHFMGEGIYRSKGFFWLPGRDDLALLWNQASGSINLEFISYWKAGILRHTDNHLTFQERQILQEEIENAPGRFGDRRCNLTVIGEKTQVSAFVSALRDCFLNGQEIAWWREGGTFPDPWPQRVSRISS</sequence>
<dbReference type="PANTHER" id="PTHR43603:SF1">
    <property type="entry name" value="ZINC-REGULATED GTPASE METALLOPROTEIN ACTIVATOR 1"/>
    <property type="match status" value="1"/>
</dbReference>
<dbReference type="SUPFAM" id="SSF52540">
    <property type="entry name" value="P-loop containing nucleoside triphosphate hydrolases"/>
    <property type="match status" value="1"/>
</dbReference>
<dbReference type="Proteomes" id="UP001515683">
    <property type="component" value="Unassembled WGS sequence"/>
</dbReference>
<dbReference type="InterPro" id="IPR011629">
    <property type="entry name" value="CobW-like_C"/>
</dbReference>
<reference evidence="3 4" key="1">
    <citation type="journal article" date="2019" name="bioRxiv">
        <title>Bacteria contribute to plant secondary compound degradation in a generalist herbivore system.</title>
        <authorList>
            <person name="Francoeur C.B."/>
            <person name="Khadempour L."/>
            <person name="Moreira-Soto R.D."/>
            <person name="Gotting K."/>
            <person name="Book A.J."/>
            <person name="Pinto-Tomas A.A."/>
            <person name="Keefover-Ring K."/>
            <person name="Currie C.R."/>
        </authorList>
    </citation>
    <scope>NUCLEOTIDE SEQUENCE [LARGE SCALE GENOMIC DNA]</scope>
    <source>
        <strain evidence="3">Acro-835</strain>
    </source>
</reference>
<comment type="caution">
    <text evidence="3">The sequence shown here is derived from an EMBL/GenBank/DDBJ whole genome shotgun (WGS) entry which is preliminary data.</text>
</comment>
<dbReference type="EMBL" id="VWXF01000002">
    <property type="protein sequence ID" value="NIF21646.1"/>
    <property type="molecule type" value="Genomic_DNA"/>
</dbReference>
<accession>A0ABX0R8F3</accession>